<dbReference type="GO" id="GO:0000139">
    <property type="term" value="C:Golgi membrane"/>
    <property type="evidence" value="ECO:0007669"/>
    <property type="project" value="UniProtKB-SubCell"/>
</dbReference>
<comment type="subcellular location">
    <subcellularLocation>
        <location evidence="1">Golgi apparatus membrane</location>
        <topology evidence="1">Single-pass type II membrane protein</topology>
    </subcellularLocation>
</comment>
<keyword evidence="6" id="KW-0333">Golgi apparatus</keyword>
<evidence type="ECO:0000256" key="6">
    <source>
        <dbReference type="ARBA" id="ARBA00023034"/>
    </source>
</evidence>
<dbReference type="KEGG" id="dpo:6900249"/>
<dbReference type="Gene3D" id="3.40.50.300">
    <property type="entry name" value="P-loop containing nucleotide triphosphate hydrolases"/>
    <property type="match status" value="1"/>
</dbReference>
<keyword evidence="3" id="KW-0812">Transmembrane</keyword>
<keyword evidence="9" id="KW-1185">Reference proteome</keyword>
<dbReference type="PANTHER" id="PTHR12129:SF20">
    <property type="entry name" value="HEPARAN SULFATE 2-O-SULFOTRANSFERASE PIPE"/>
    <property type="match status" value="1"/>
</dbReference>
<evidence type="ECO:0000256" key="7">
    <source>
        <dbReference type="ARBA" id="ARBA00023136"/>
    </source>
</evidence>
<evidence type="ECO:0000256" key="5">
    <source>
        <dbReference type="ARBA" id="ARBA00022989"/>
    </source>
</evidence>
<evidence type="ECO:0000256" key="8">
    <source>
        <dbReference type="ARBA" id="ARBA00023180"/>
    </source>
</evidence>
<reference evidence="10" key="1">
    <citation type="submission" date="2025-08" db="UniProtKB">
        <authorList>
            <consortium name="RefSeq"/>
        </authorList>
    </citation>
    <scope>IDENTIFICATION</scope>
    <source>
        <strain evidence="10">MV-25-SWS-2005</strain>
        <tissue evidence="10">Whole body</tissue>
    </source>
</reference>
<name>A0A6I8W4D5_DROPS</name>
<dbReference type="InParanoid" id="A0A6I8W4D5"/>
<accession>A0A6I8W4D5</accession>
<dbReference type="AlphaFoldDB" id="A0A6I8W4D5"/>
<sequence>MGFYCKEVELIERSSFSPFNSPTAVQMAKEHVERDYAVVGSWEDTNITLTVLERYIPRFFRGAKLMYEMNNNKIVNRNKNKRKPFIEPEVKAMIRRNFTNEYEFYYFCKQRLYKQYLALNLNELERHGLLN</sequence>
<dbReference type="Proteomes" id="UP000001819">
    <property type="component" value="Chromosome X"/>
</dbReference>
<evidence type="ECO:0000256" key="3">
    <source>
        <dbReference type="ARBA" id="ARBA00022692"/>
    </source>
</evidence>
<protein>
    <submittedName>
        <fullName evidence="10">Heparan sulfate 2-O-sulfotransferase pipe-like</fullName>
    </submittedName>
</protein>
<evidence type="ECO:0000256" key="4">
    <source>
        <dbReference type="ARBA" id="ARBA00022968"/>
    </source>
</evidence>
<keyword evidence="2" id="KW-0808">Transferase</keyword>
<evidence type="ECO:0000313" key="9">
    <source>
        <dbReference type="Proteomes" id="UP000001819"/>
    </source>
</evidence>
<keyword evidence="7" id="KW-0472">Membrane</keyword>
<proteinExistence type="predicted"/>
<dbReference type="RefSeq" id="XP_033237559.1">
    <property type="nucleotide sequence ID" value="XM_033381668.1"/>
</dbReference>
<dbReference type="ExpressionAtlas" id="A0A6I8W4D5">
    <property type="expression patterns" value="baseline"/>
</dbReference>
<dbReference type="PANTHER" id="PTHR12129">
    <property type="entry name" value="HEPARAN SULFATE 2-O-SULFOTRANSFERASE"/>
    <property type="match status" value="1"/>
</dbReference>
<evidence type="ECO:0000313" key="10">
    <source>
        <dbReference type="RefSeq" id="XP_033237559.1"/>
    </source>
</evidence>
<dbReference type="InterPro" id="IPR027417">
    <property type="entry name" value="P-loop_NTPase"/>
</dbReference>
<evidence type="ECO:0000256" key="2">
    <source>
        <dbReference type="ARBA" id="ARBA00022679"/>
    </source>
</evidence>
<keyword evidence="8" id="KW-0325">Glycoprotein</keyword>
<evidence type="ECO:0000256" key="1">
    <source>
        <dbReference type="ARBA" id="ARBA00004323"/>
    </source>
</evidence>
<dbReference type="GO" id="GO:0008146">
    <property type="term" value="F:sulfotransferase activity"/>
    <property type="evidence" value="ECO:0007669"/>
    <property type="project" value="InterPro"/>
</dbReference>
<keyword evidence="5" id="KW-1133">Transmembrane helix</keyword>
<keyword evidence="4" id="KW-0735">Signal-anchor</keyword>
<dbReference type="InterPro" id="IPR007734">
    <property type="entry name" value="Heparan_SO4_2-O-STrfase"/>
</dbReference>
<gene>
    <name evidence="10" type="primary">LOC6900249</name>
</gene>
<organism evidence="9 10">
    <name type="scientific">Drosophila pseudoobscura pseudoobscura</name>
    <name type="common">Fruit fly</name>
    <dbReference type="NCBI Taxonomy" id="46245"/>
    <lineage>
        <taxon>Eukaryota</taxon>
        <taxon>Metazoa</taxon>
        <taxon>Ecdysozoa</taxon>
        <taxon>Arthropoda</taxon>
        <taxon>Hexapoda</taxon>
        <taxon>Insecta</taxon>
        <taxon>Pterygota</taxon>
        <taxon>Neoptera</taxon>
        <taxon>Endopterygota</taxon>
        <taxon>Diptera</taxon>
        <taxon>Brachycera</taxon>
        <taxon>Muscomorpha</taxon>
        <taxon>Ephydroidea</taxon>
        <taxon>Drosophilidae</taxon>
        <taxon>Drosophila</taxon>
        <taxon>Sophophora</taxon>
    </lineage>
</organism>